<dbReference type="AlphaFoldDB" id="A0AAT9FPK2"/>
<keyword evidence="3 5" id="KW-1133">Transmembrane helix</keyword>
<dbReference type="Pfam" id="PF07681">
    <property type="entry name" value="DoxX"/>
    <property type="match status" value="1"/>
</dbReference>
<dbReference type="PANTHER" id="PTHR36974:SF1">
    <property type="entry name" value="DOXX FAMILY MEMBRANE PROTEIN"/>
    <property type="match status" value="1"/>
</dbReference>
<keyword evidence="4 5" id="KW-0472">Membrane</keyword>
<feature type="transmembrane region" description="Helical" evidence="5">
    <location>
        <begin position="105"/>
        <end position="122"/>
    </location>
</feature>
<evidence type="ECO:0000313" key="6">
    <source>
        <dbReference type="EMBL" id="BDS07960.1"/>
    </source>
</evidence>
<comment type="subcellular location">
    <subcellularLocation>
        <location evidence="1">Membrane</location>
        <topology evidence="1">Multi-pass membrane protein</topology>
    </subcellularLocation>
</comment>
<dbReference type="InterPro" id="IPR032808">
    <property type="entry name" value="DoxX"/>
</dbReference>
<name>A0AAT9FPK2_9BACT</name>
<organism evidence="6">
    <name type="scientific">Oceaniferula spumae</name>
    <dbReference type="NCBI Taxonomy" id="2979115"/>
    <lineage>
        <taxon>Bacteria</taxon>
        <taxon>Pseudomonadati</taxon>
        <taxon>Verrucomicrobiota</taxon>
        <taxon>Verrucomicrobiia</taxon>
        <taxon>Verrucomicrobiales</taxon>
        <taxon>Verrucomicrobiaceae</taxon>
        <taxon>Oceaniferula</taxon>
    </lineage>
</organism>
<gene>
    <name evidence="6" type="ORF">NT6N_30000</name>
</gene>
<dbReference type="PANTHER" id="PTHR36974">
    <property type="entry name" value="MEMBRANE PROTEIN-RELATED"/>
    <property type="match status" value="1"/>
</dbReference>
<dbReference type="GO" id="GO:0016020">
    <property type="term" value="C:membrane"/>
    <property type="evidence" value="ECO:0007669"/>
    <property type="project" value="UniProtKB-SubCell"/>
</dbReference>
<protein>
    <submittedName>
        <fullName evidence="6">Membrane protein</fullName>
    </submittedName>
</protein>
<evidence type="ECO:0000256" key="3">
    <source>
        <dbReference type="ARBA" id="ARBA00022989"/>
    </source>
</evidence>
<dbReference type="KEGG" id="osu:NT6N_30000"/>
<dbReference type="EMBL" id="AP026866">
    <property type="protein sequence ID" value="BDS07960.1"/>
    <property type="molecule type" value="Genomic_DNA"/>
</dbReference>
<feature type="transmembrane region" description="Helical" evidence="5">
    <location>
        <begin position="38"/>
        <end position="61"/>
    </location>
</feature>
<proteinExistence type="predicted"/>
<accession>A0AAT9FPK2</accession>
<feature type="transmembrane region" description="Helical" evidence="5">
    <location>
        <begin position="68"/>
        <end position="85"/>
    </location>
</feature>
<sequence length="132" mass="14435">MVGKITICFRFILAMLFIAAGIMHFASPTGYVAIVPDYLPAPLLLVHLSGAAEILGGIAILIPRLRKFAGWGLILLLLAVFPANIDAYQHGMIINGKPVPEWLLLLRLPLQAVFIFWVYTTCCRSSSTHSTA</sequence>
<feature type="transmembrane region" description="Helical" evidence="5">
    <location>
        <begin position="7"/>
        <end position="26"/>
    </location>
</feature>
<reference evidence="6" key="1">
    <citation type="submission" date="2024-07" db="EMBL/GenBank/DDBJ databases">
        <title>Complete genome sequence of Verrucomicrobiaceae bacterium NT6N.</title>
        <authorList>
            <person name="Huang C."/>
            <person name="Takami H."/>
            <person name="Hamasaki K."/>
        </authorList>
    </citation>
    <scope>NUCLEOTIDE SEQUENCE</scope>
    <source>
        <strain evidence="6">NT6N</strain>
    </source>
</reference>
<evidence type="ECO:0000256" key="5">
    <source>
        <dbReference type="SAM" id="Phobius"/>
    </source>
</evidence>
<keyword evidence="2 5" id="KW-0812">Transmembrane</keyword>
<evidence type="ECO:0000256" key="1">
    <source>
        <dbReference type="ARBA" id="ARBA00004141"/>
    </source>
</evidence>
<evidence type="ECO:0000256" key="2">
    <source>
        <dbReference type="ARBA" id="ARBA00022692"/>
    </source>
</evidence>
<evidence type="ECO:0000256" key="4">
    <source>
        <dbReference type="ARBA" id="ARBA00023136"/>
    </source>
</evidence>